<keyword evidence="1" id="KW-0813">Transport</keyword>
<dbReference type="KEGG" id="xdi:EZH22_12155"/>
<dbReference type="CDD" id="cd03219">
    <property type="entry name" value="ABC_Mj1267_LivG_branched"/>
    <property type="match status" value="1"/>
</dbReference>
<evidence type="ECO:0000256" key="1">
    <source>
        <dbReference type="ARBA" id="ARBA00022448"/>
    </source>
</evidence>
<proteinExistence type="predicted"/>
<dbReference type="AlphaFoldDB" id="A0A974PSF1"/>
<keyword evidence="2" id="KW-0547">Nucleotide-binding</keyword>
<feature type="domain" description="ABC transporter" evidence="4">
    <location>
        <begin position="6"/>
        <end position="237"/>
    </location>
</feature>
<dbReference type="EMBL" id="CP063362">
    <property type="protein sequence ID" value="QRG08952.1"/>
    <property type="molecule type" value="Genomic_DNA"/>
</dbReference>
<dbReference type="PANTHER" id="PTHR45772">
    <property type="entry name" value="CONSERVED COMPONENT OF ABC TRANSPORTER FOR NATURAL AMINO ACIDS-RELATED"/>
    <property type="match status" value="1"/>
</dbReference>
<dbReference type="Pfam" id="PF00005">
    <property type="entry name" value="ABC_tran"/>
    <property type="match status" value="1"/>
</dbReference>
<keyword evidence="6" id="KW-1185">Reference proteome</keyword>
<evidence type="ECO:0000256" key="3">
    <source>
        <dbReference type="ARBA" id="ARBA00022840"/>
    </source>
</evidence>
<dbReference type="GO" id="GO:0005886">
    <property type="term" value="C:plasma membrane"/>
    <property type="evidence" value="ECO:0007669"/>
    <property type="project" value="TreeGrafter"/>
</dbReference>
<dbReference type="GO" id="GO:0005524">
    <property type="term" value="F:ATP binding"/>
    <property type="evidence" value="ECO:0007669"/>
    <property type="project" value="UniProtKB-KW"/>
</dbReference>
<dbReference type="Gene3D" id="3.40.50.300">
    <property type="entry name" value="P-loop containing nucleotide triphosphate hydrolases"/>
    <property type="match status" value="1"/>
</dbReference>
<accession>A0A974PSF1</accession>
<sequence length="252" mass="26910">MNGPRVRVSGLTRRFGGLVAVNGVSFEIGAGEIVGLIGPNGAGKTTLFNLLVGLCRPSEGRVELEGADVAGLKPHRVARAGMTKTFQNVALFPELSVRDNVMMGGLLRVGLGEARRAADRVLERVGLTAIAHKPAGALSLPERARVEVARALCTRPKVLLLDEVMAALTPTEMEEIIDLVKGLRDEGTTFMVVEHHMKAVMSLCDRLLVLNFGRLIADGSPTQVTRNHDVIEAYLGSSFAASHRNADIATEA</sequence>
<dbReference type="GO" id="GO:0016887">
    <property type="term" value="F:ATP hydrolysis activity"/>
    <property type="evidence" value="ECO:0007669"/>
    <property type="project" value="InterPro"/>
</dbReference>
<dbReference type="SUPFAM" id="SSF52540">
    <property type="entry name" value="P-loop containing nucleoside triphosphate hydrolases"/>
    <property type="match status" value="1"/>
</dbReference>
<dbReference type="InterPro" id="IPR032823">
    <property type="entry name" value="BCA_ABC_TP_C"/>
</dbReference>
<dbReference type="InterPro" id="IPR027417">
    <property type="entry name" value="P-loop_NTPase"/>
</dbReference>
<dbReference type="InterPro" id="IPR003439">
    <property type="entry name" value="ABC_transporter-like_ATP-bd"/>
</dbReference>
<dbReference type="PANTHER" id="PTHR45772:SF9">
    <property type="entry name" value="CONSERVED COMPONENT OF ABC TRANSPORTER FOR NATURAL AMINO ACIDS"/>
    <property type="match status" value="1"/>
</dbReference>
<evidence type="ECO:0000259" key="4">
    <source>
        <dbReference type="PROSITE" id="PS50893"/>
    </source>
</evidence>
<gene>
    <name evidence="5" type="ORF">EZH22_12155</name>
</gene>
<dbReference type="PROSITE" id="PS50893">
    <property type="entry name" value="ABC_TRANSPORTER_2"/>
    <property type="match status" value="1"/>
</dbReference>
<organism evidence="5 6">
    <name type="scientific">Xanthobacter dioxanivorans</name>
    <dbReference type="NCBI Taxonomy" id="2528964"/>
    <lineage>
        <taxon>Bacteria</taxon>
        <taxon>Pseudomonadati</taxon>
        <taxon>Pseudomonadota</taxon>
        <taxon>Alphaproteobacteria</taxon>
        <taxon>Hyphomicrobiales</taxon>
        <taxon>Xanthobacteraceae</taxon>
        <taxon>Xanthobacter</taxon>
    </lineage>
</organism>
<dbReference type="InterPro" id="IPR003593">
    <property type="entry name" value="AAA+_ATPase"/>
</dbReference>
<dbReference type="Pfam" id="PF12399">
    <property type="entry name" value="BCA_ABC_TP_C"/>
    <property type="match status" value="1"/>
</dbReference>
<dbReference type="InterPro" id="IPR051120">
    <property type="entry name" value="ABC_AA/LPS_Transport"/>
</dbReference>
<evidence type="ECO:0000256" key="2">
    <source>
        <dbReference type="ARBA" id="ARBA00022741"/>
    </source>
</evidence>
<name>A0A974PSF1_9HYPH</name>
<dbReference type="Proteomes" id="UP000596427">
    <property type="component" value="Chromosome"/>
</dbReference>
<dbReference type="SMART" id="SM00382">
    <property type="entry name" value="AAA"/>
    <property type="match status" value="1"/>
</dbReference>
<evidence type="ECO:0000313" key="5">
    <source>
        <dbReference type="EMBL" id="QRG08952.1"/>
    </source>
</evidence>
<protein>
    <submittedName>
        <fullName evidence="5">ABC transporter ATP-binding protein</fullName>
    </submittedName>
</protein>
<keyword evidence="3 5" id="KW-0067">ATP-binding</keyword>
<evidence type="ECO:0000313" key="6">
    <source>
        <dbReference type="Proteomes" id="UP000596427"/>
    </source>
</evidence>
<dbReference type="RefSeq" id="WP_203195869.1">
    <property type="nucleotide sequence ID" value="NZ_CP063362.1"/>
</dbReference>
<reference evidence="5 6" key="1">
    <citation type="submission" date="2020-10" db="EMBL/GenBank/DDBJ databases">
        <title>Degradation of 1,4-Dioxane by Xanthobacter sp. YN2, via a Novel Group-2 Soluble Di-Iron Monooxygenase.</title>
        <authorList>
            <person name="Ma F."/>
            <person name="Wang Y."/>
            <person name="Yang J."/>
            <person name="Guo H."/>
            <person name="Su D."/>
            <person name="Yu L."/>
        </authorList>
    </citation>
    <scope>NUCLEOTIDE SEQUENCE [LARGE SCALE GENOMIC DNA]</scope>
    <source>
        <strain evidence="5 6">YN2</strain>
    </source>
</reference>